<dbReference type="InterPro" id="IPR013783">
    <property type="entry name" value="Ig-like_fold"/>
</dbReference>
<protein>
    <submittedName>
        <fullName evidence="2">Isoamylase early set domain-containing protein</fullName>
    </submittedName>
</protein>
<dbReference type="InterPro" id="IPR032640">
    <property type="entry name" value="AMPK1_CBM"/>
</dbReference>
<dbReference type="InterPro" id="IPR002044">
    <property type="entry name" value="CBM20"/>
</dbReference>
<dbReference type="InterPro" id="IPR014756">
    <property type="entry name" value="Ig_E-set"/>
</dbReference>
<organism evidence="2 3">
    <name type="scientific">Candidatus Avitreponema avistercoris</name>
    <dbReference type="NCBI Taxonomy" id="2840705"/>
    <lineage>
        <taxon>Bacteria</taxon>
        <taxon>Pseudomonadati</taxon>
        <taxon>Spirochaetota</taxon>
        <taxon>Spirochaetia</taxon>
        <taxon>Spirochaetales</taxon>
        <taxon>Candidatus Avitreponema</taxon>
    </lineage>
</organism>
<name>A0A9D9EQI5_9SPIR</name>
<dbReference type="AlphaFoldDB" id="A0A9D9EQI5"/>
<gene>
    <name evidence="2" type="ORF">IAA96_07460</name>
</gene>
<dbReference type="SUPFAM" id="SSF81296">
    <property type="entry name" value="E set domains"/>
    <property type="match status" value="1"/>
</dbReference>
<reference evidence="2" key="1">
    <citation type="submission" date="2020-10" db="EMBL/GenBank/DDBJ databases">
        <authorList>
            <person name="Gilroy R."/>
        </authorList>
    </citation>
    <scope>NUCLEOTIDE SEQUENCE</scope>
    <source>
        <strain evidence="2">B3-4054</strain>
    </source>
</reference>
<dbReference type="PROSITE" id="PS51166">
    <property type="entry name" value="CBM20"/>
    <property type="match status" value="1"/>
</dbReference>
<proteinExistence type="predicted"/>
<evidence type="ECO:0000259" key="1">
    <source>
        <dbReference type="PROSITE" id="PS51166"/>
    </source>
</evidence>
<dbReference type="GO" id="GO:2001070">
    <property type="term" value="F:starch binding"/>
    <property type="evidence" value="ECO:0007669"/>
    <property type="project" value="InterPro"/>
</dbReference>
<dbReference type="EMBL" id="JADIMS010000140">
    <property type="protein sequence ID" value="MBO8450926.1"/>
    <property type="molecule type" value="Genomic_DNA"/>
</dbReference>
<feature type="domain" description="CBM20" evidence="1">
    <location>
        <begin position="8"/>
        <end position="102"/>
    </location>
</feature>
<reference evidence="2" key="2">
    <citation type="journal article" date="2021" name="PeerJ">
        <title>Extensive microbial diversity within the chicken gut microbiome revealed by metagenomics and culture.</title>
        <authorList>
            <person name="Gilroy R."/>
            <person name="Ravi A."/>
            <person name="Getino M."/>
            <person name="Pursley I."/>
            <person name="Horton D.L."/>
            <person name="Alikhan N.F."/>
            <person name="Baker D."/>
            <person name="Gharbi K."/>
            <person name="Hall N."/>
            <person name="Watson M."/>
            <person name="Adriaenssens E.M."/>
            <person name="Foster-Nyarko E."/>
            <person name="Jarju S."/>
            <person name="Secka A."/>
            <person name="Antonio M."/>
            <person name="Oren A."/>
            <person name="Chaudhuri R.R."/>
            <person name="La Ragione R."/>
            <person name="Hildebrand F."/>
            <person name="Pallen M.J."/>
        </authorList>
    </citation>
    <scope>NUCLEOTIDE SEQUENCE</scope>
    <source>
        <strain evidence="2">B3-4054</strain>
    </source>
</reference>
<evidence type="ECO:0000313" key="2">
    <source>
        <dbReference type="EMBL" id="MBO8450926.1"/>
    </source>
</evidence>
<dbReference type="Pfam" id="PF16561">
    <property type="entry name" value="AMPK1_CBM"/>
    <property type="match status" value="1"/>
</dbReference>
<evidence type="ECO:0000313" key="3">
    <source>
        <dbReference type="Proteomes" id="UP000823616"/>
    </source>
</evidence>
<dbReference type="Proteomes" id="UP000823616">
    <property type="component" value="Unassembled WGS sequence"/>
</dbReference>
<sequence length="102" mass="11719">MALHKSYTKTTNKCKVTFELPAQATTGVKKVALVGDFNNWETGATMLKKNKEGLFSVTLTLERGHEYQFRYLLDECRWENDWNADKYVKSFYGDADNSVVIV</sequence>
<dbReference type="CDD" id="cd07184">
    <property type="entry name" value="E_set_Isoamylase_like_N"/>
    <property type="match status" value="1"/>
</dbReference>
<comment type="caution">
    <text evidence="2">The sequence shown here is derived from an EMBL/GenBank/DDBJ whole genome shotgun (WGS) entry which is preliminary data.</text>
</comment>
<accession>A0A9D9EQI5</accession>
<dbReference type="Gene3D" id="2.60.40.10">
    <property type="entry name" value="Immunoglobulins"/>
    <property type="match status" value="1"/>
</dbReference>